<dbReference type="Proteomes" id="UP000198034">
    <property type="component" value="Unassembled WGS sequence"/>
</dbReference>
<evidence type="ECO:0000313" key="1">
    <source>
        <dbReference type="EMBL" id="OWP76326.1"/>
    </source>
</evidence>
<name>A0A246G9M5_9FLAO</name>
<gene>
    <name evidence="1" type="ORF">BWK62_10075</name>
</gene>
<dbReference type="AlphaFoldDB" id="A0A246G9M5"/>
<proteinExistence type="predicted"/>
<protein>
    <submittedName>
        <fullName evidence="1">Uncharacterized protein</fullName>
    </submittedName>
</protein>
<dbReference type="EMBL" id="MTCY01000028">
    <property type="protein sequence ID" value="OWP76326.1"/>
    <property type="molecule type" value="Genomic_DNA"/>
</dbReference>
<evidence type="ECO:0000313" key="2">
    <source>
        <dbReference type="Proteomes" id="UP000198034"/>
    </source>
</evidence>
<reference evidence="1 2" key="1">
    <citation type="journal article" date="2017" name="Infect. Genet. Evol.">
        <title>Comparative genome analysis of fish pathogen Flavobacterium columnare reveals extensive sequence diversity within the species.</title>
        <authorList>
            <person name="Kayansamruaj P."/>
            <person name="Dong H.T."/>
            <person name="Hirono I."/>
            <person name="Kondo H."/>
            <person name="Senapin S."/>
            <person name="Rodkhum C."/>
        </authorList>
    </citation>
    <scope>NUCLEOTIDE SEQUENCE [LARGE SCALE GENOMIC DNA]</scope>
    <source>
        <strain evidence="1 2">1214</strain>
    </source>
</reference>
<sequence length="63" mass="7408">MEQSSSPIYFAFFDILRNKKLGYENTIKNAYIPTKKSIEINIPTLLNFTFLILCHIKLDLKQK</sequence>
<accession>A0A246G9M5</accession>
<comment type="caution">
    <text evidence="1">The sequence shown here is derived from an EMBL/GenBank/DDBJ whole genome shotgun (WGS) entry which is preliminary data.</text>
</comment>
<organism evidence="1 2">
    <name type="scientific">Flavobacterium columnare</name>
    <dbReference type="NCBI Taxonomy" id="996"/>
    <lineage>
        <taxon>Bacteria</taxon>
        <taxon>Pseudomonadati</taxon>
        <taxon>Bacteroidota</taxon>
        <taxon>Flavobacteriia</taxon>
        <taxon>Flavobacteriales</taxon>
        <taxon>Flavobacteriaceae</taxon>
        <taxon>Flavobacterium</taxon>
    </lineage>
</organism>